<evidence type="ECO:0000259" key="6">
    <source>
        <dbReference type="PROSITE" id="PS50853"/>
    </source>
</evidence>
<dbReference type="EMBL" id="VBPB01000070">
    <property type="protein sequence ID" value="TMQ73391.1"/>
    <property type="molecule type" value="Genomic_DNA"/>
</dbReference>
<evidence type="ECO:0000256" key="1">
    <source>
        <dbReference type="ARBA" id="ARBA00004613"/>
    </source>
</evidence>
<sequence length="630" mass="66832">MRATLVSLLVLCAGHEAAHAAARYVAPGGSDANSGASPASAWATIAKANASLQPGDVCHVAAGGYSNSINPARDGTASARITFIGDPGDPSSVVVPSVSLSRSYITVKGFRADNGTDLSVPGRFDSVAFCRLGSVSFRAGKDCMVAHNTVAGRVGFYANGAMGCYNKLVLDPACYANSERDTLRANVIDLGSIGPGDKAWAMWAWTQECVVDSNRVSAVFDRTGSTSGDESFFFITFHTYHNHFRDNRWTVEAATPPACANCNWDAFRQRDSSYANTWERDTMRIGLNSAAPIRFEFTAQSDYNGYNKFNRWTDCLLQARGSFWSQAEFDETTIENSVIMSSADRALEIPVFKNSVLRHNTFYAPGQVVWIDSFSGTGSEISSNIFYSASASQATSNDGGIAFYYHAANSPSGFTADNNLYFSPTSTDQGGALSLMWCCWPSSAPGPGTPWASLTGQDTHSKHGSPRFVDSTFAGFDPHLLPGSLARGVGAGGSDAGVVRVADVTPPAAVGRIDTSFVSDRSLVLSWTAPGDDGSVGTATAYDLRWSNLPIDASNFSAATPVSVQPIPVAGGTPQEYFVSGLSPVSDYYFAIRTRDDAGNWSGVGPASHARTLSIDRQPPASVKDLSPGP</sequence>
<dbReference type="InterPro" id="IPR036116">
    <property type="entry name" value="FN3_sf"/>
</dbReference>
<keyword evidence="3 5" id="KW-0732">Signal</keyword>
<evidence type="ECO:0000256" key="2">
    <source>
        <dbReference type="ARBA" id="ARBA00022525"/>
    </source>
</evidence>
<dbReference type="InterPro" id="IPR052052">
    <property type="entry name" value="Polysaccharide_Lyase_9"/>
</dbReference>
<dbReference type="SMART" id="SM00060">
    <property type="entry name" value="FN3"/>
    <property type="match status" value="1"/>
</dbReference>
<dbReference type="SUPFAM" id="SSF49265">
    <property type="entry name" value="Fibronectin type III"/>
    <property type="match status" value="1"/>
</dbReference>
<evidence type="ECO:0000256" key="3">
    <source>
        <dbReference type="ARBA" id="ARBA00022729"/>
    </source>
</evidence>
<dbReference type="Proteomes" id="UP000319771">
    <property type="component" value="Unassembled WGS sequence"/>
</dbReference>
<dbReference type="InterPro" id="IPR013783">
    <property type="entry name" value="Ig-like_fold"/>
</dbReference>
<evidence type="ECO:0000313" key="7">
    <source>
        <dbReference type="EMBL" id="TMQ73391.1"/>
    </source>
</evidence>
<reference evidence="7 8" key="1">
    <citation type="journal article" date="2019" name="Nat. Microbiol.">
        <title>Mediterranean grassland soil C-N compound turnover is dependent on rainfall and depth, and is mediated by genomically divergent microorganisms.</title>
        <authorList>
            <person name="Diamond S."/>
            <person name="Andeer P.F."/>
            <person name="Li Z."/>
            <person name="Crits-Christoph A."/>
            <person name="Burstein D."/>
            <person name="Anantharaman K."/>
            <person name="Lane K.R."/>
            <person name="Thomas B.C."/>
            <person name="Pan C."/>
            <person name="Northen T.R."/>
            <person name="Banfield J.F."/>
        </authorList>
    </citation>
    <scope>NUCLEOTIDE SEQUENCE [LARGE SCALE GENOMIC DNA]</scope>
    <source>
        <strain evidence="7">WS_11</strain>
    </source>
</reference>
<keyword evidence="2" id="KW-0964">Secreted</keyword>
<comment type="subcellular location">
    <subcellularLocation>
        <location evidence="1">Secreted</location>
    </subcellularLocation>
</comment>
<feature type="chain" id="PRO_5022223166" evidence="5">
    <location>
        <begin position="21"/>
        <end position="630"/>
    </location>
</feature>
<protein>
    <submittedName>
        <fullName evidence="7">Fibronectin type III domain-containing protein</fullName>
    </submittedName>
</protein>
<dbReference type="Gene3D" id="2.60.40.10">
    <property type="entry name" value="Immunoglobulins"/>
    <property type="match status" value="1"/>
</dbReference>
<accession>A0A538UBW2</accession>
<dbReference type="PANTHER" id="PTHR40088:SF2">
    <property type="entry name" value="SECRETED SUGAR HYDROLASE"/>
    <property type="match status" value="1"/>
</dbReference>
<dbReference type="InterPro" id="IPR011050">
    <property type="entry name" value="Pectin_lyase_fold/virulence"/>
</dbReference>
<dbReference type="AlphaFoldDB" id="A0A538UBW2"/>
<dbReference type="CDD" id="cd00063">
    <property type="entry name" value="FN3"/>
    <property type="match status" value="1"/>
</dbReference>
<dbReference type="GO" id="GO:0005576">
    <property type="term" value="C:extracellular region"/>
    <property type="evidence" value="ECO:0007669"/>
    <property type="project" value="UniProtKB-SubCell"/>
</dbReference>
<dbReference type="Pfam" id="PF00041">
    <property type="entry name" value="fn3"/>
    <property type="match status" value="1"/>
</dbReference>
<dbReference type="PROSITE" id="PS50853">
    <property type="entry name" value="FN3"/>
    <property type="match status" value="1"/>
</dbReference>
<gene>
    <name evidence="7" type="ORF">E6K81_04820</name>
</gene>
<dbReference type="PANTHER" id="PTHR40088">
    <property type="entry name" value="PECTATE LYASE (EUROFUNG)"/>
    <property type="match status" value="1"/>
</dbReference>
<feature type="domain" description="Fibronectin type-III" evidence="6">
    <location>
        <begin position="506"/>
        <end position="615"/>
    </location>
</feature>
<evidence type="ECO:0000256" key="4">
    <source>
        <dbReference type="SAM" id="MobiDB-lite"/>
    </source>
</evidence>
<proteinExistence type="predicted"/>
<dbReference type="GO" id="GO:0016837">
    <property type="term" value="F:carbon-oxygen lyase activity, acting on polysaccharides"/>
    <property type="evidence" value="ECO:0007669"/>
    <property type="project" value="TreeGrafter"/>
</dbReference>
<dbReference type="InterPro" id="IPR003961">
    <property type="entry name" value="FN3_dom"/>
</dbReference>
<dbReference type="InterPro" id="IPR012334">
    <property type="entry name" value="Pectin_lyas_fold"/>
</dbReference>
<feature type="signal peptide" evidence="5">
    <location>
        <begin position="1"/>
        <end position="20"/>
    </location>
</feature>
<name>A0A538UBW2_UNCEI</name>
<evidence type="ECO:0000256" key="5">
    <source>
        <dbReference type="SAM" id="SignalP"/>
    </source>
</evidence>
<comment type="caution">
    <text evidence="7">The sequence shown here is derived from an EMBL/GenBank/DDBJ whole genome shotgun (WGS) entry which is preliminary data.</text>
</comment>
<organism evidence="7 8">
    <name type="scientific">Eiseniibacteriota bacterium</name>
    <dbReference type="NCBI Taxonomy" id="2212470"/>
    <lineage>
        <taxon>Bacteria</taxon>
        <taxon>Candidatus Eiseniibacteriota</taxon>
    </lineage>
</organism>
<dbReference type="SUPFAM" id="SSF51126">
    <property type="entry name" value="Pectin lyase-like"/>
    <property type="match status" value="1"/>
</dbReference>
<feature type="region of interest" description="Disordered" evidence="4">
    <location>
        <begin position="601"/>
        <end position="630"/>
    </location>
</feature>
<evidence type="ECO:0000313" key="8">
    <source>
        <dbReference type="Proteomes" id="UP000319771"/>
    </source>
</evidence>
<dbReference type="Gene3D" id="2.160.20.10">
    <property type="entry name" value="Single-stranded right-handed beta-helix, Pectin lyase-like"/>
    <property type="match status" value="1"/>
</dbReference>